<dbReference type="Gene3D" id="3.40.50.280">
    <property type="entry name" value="Cobalamin-binding domain"/>
    <property type="match status" value="1"/>
</dbReference>
<keyword evidence="1" id="KW-0805">Transcription regulation</keyword>
<dbReference type="InterPro" id="IPR000551">
    <property type="entry name" value="MerR-type_HTH_dom"/>
</dbReference>
<sequence length="309" mass="33554">MNTLSHEQAVFSIAAVERDTGLSKDTLRVWERRYGFPAPARNANGERLYPQDQLDRLRLIRRLLDAGHRPARIVAATAEELADLVETLRNESVDPQAPEHDATLLQCVCLHRAAELAAGLRRALMKQGLQRFVVDTLAPLAAEVGEAWMRGELLVADEHLFTEQVQNLLRAAIGAQAGGDGRPRILLTTLPDELHVLGLLMAEAMLVPEGAACTSLGTRTPLADIRAAALAGAFDVVALSFSSAYPARQVVDDLLELRASLPAHVALWAGGGAVHNRHKRLDGVRVVEGLEDSLLALQEWRDAHPSQSA</sequence>
<evidence type="ECO:0000313" key="7">
    <source>
        <dbReference type="Proteomes" id="UP000015455"/>
    </source>
</evidence>
<comment type="caution">
    <text evidence="6">The sequence shown here is derived from an EMBL/GenBank/DDBJ whole genome shotgun (WGS) entry which is preliminary data.</text>
</comment>
<dbReference type="SUPFAM" id="SSF52242">
    <property type="entry name" value="Cobalamin (vitamin B12)-binding domain"/>
    <property type="match status" value="1"/>
</dbReference>
<gene>
    <name evidence="6" type="ORF">M622_03995</name>
</gene>
<dbReference type="InterPro" id="IPR009061">
    <property type="entry name" value="DNA-bd_dom_put_sf"/>
</dbReference>
<evidence type="ECO:0000259" key="5">
    <source>
        <dbReference type="PROSITE" id="PS51332"/>
    </source>
</evidence>
<dbReference type="InterPro" id="IPR003759">
    <property type="entry name" value="Cbl-bd_cap"/>
</dbReference>
<proteinExistence type="predicted"/>
<dbReference type="SMART" id="SM00422">
    <property type="entry name" value="HTH_MERR"/>
    <property type="match status" value="1"/>
</dbReference>
<dbReference type="GO" id="GO:0003677">
    <property type="term" value="F:DNA binding"/>
    <property type="evidence" value="ECO:0007669"/>
    <property type="project" value="UniProtKB-KW"/>
</dbReference>
<dbReference type="GO" id="GO:0046872">
    <property type="term" value="F:metal ion binding"/>
    <property type="evidence" value="ECO:0007669"/>
    <property type="project" value="InterPro"/>
</dbReference>
<evidence type="ECO:0000256" key="2">
    <source>
        <dbReference type="ARBA" id="ARBA00023125"/>
    </source>
</evidence>
<dbReference type="PROSITE" id="PS50937">
    <property type="entry name" value="HTH_MERR_2"/>
    <property type="match status" value="1"/>
</dbReference>
<dbReference type="PANTHER" id="PTHR30204:SF67">
    <property type="entry name" value="HTH-TYPE TRANSCRIPTIONAL REGULATOR MLRA-RELATED"/>
    <property type="match status" value="1"/>
</dbReference>
<evidence type="ECO:0008006" key="8">
    <source>
        <dbReference type="Google" id="ProtNLM"/>
    </source>
</evidence>
<dbReference type="EMBL" id="ATJV01000059">
    <property type="protein sequence ID" value="EPZ15299.1"/>
    <property type="molecule type" value="Genomic_DNA"/>
</dbReference>
<reference evidence="6 7" key="1">
    <citation type="submission" date="2013-06" db="EMBL/GenBank/DDBJ databases">
        <title>Draft genome sequence of Thauera terpenica.</title>
        <authorList>
            <person name="Liu B."/>
            <person name="Frostegard A.H."/>
            <person name="Shapleigh J.P."/>
        </authorList>
    </citation>
    <scope>NUCLEOTIDE SEQUENCE [LARGE SCALE GENOMIC DNA]</scope>
    <source>
        <strain evidence="6 7">58Eu</strain>
    </source>
</reference>
<dbReference type="PROSITE" id="PS51332">
    <property type="entry name" value="B12_BINDING"/>
    <property type="match status" value="1"/>
</dbReference>
<dbReference type="GO" id="GO:0003700">
    <property type="term" value="F:DNA-binding transcription factor activity"/>
    <property type="evidence" value="ECO:0007669"/>
    <property type="project" value="InterPro"/>
</dbReference>
<protein>
    <recommendedName>
        <fullName evidence="8">MerR family transcriptional regulator</fullName>
    </recommendedName>
</protein>
<dbReference type="STRING" id="1348657.M622_03995"/>
<dbReference type="InterPro" id="IPR047057">
    <property type="entry name" value="MerR_fam"/>
</dbReference>
<dbReference type="InterPro" id="IPR036594">
    <property type="entry name" value="Meth_synthase_dom"/>
</dbReference>
<dbReference type="Proteomes" id="UP000015455">
    <property type="component" value="Unassembled WGS sequence"/>
</dbReference>
<evidence type="ECO:0000259" key="4">
    <source>
        <dbReference type="PROSITE" id="PS50937"/>
    </source>
</evidence>
<dbReference type="Gene3D" id="1.10.1660.10">
    <property type="match status" value="1"/>
</dbReference>
<evidence type="ECO:0000256" key="3">
    <source>
        <dbReference type="ARBA" id="ARBA00023163"/>
    </source>
</evidence>
<keyword evidence="2" id="KW-0238">DNA-binding</keyword>
<feature type="domain" description="B12-binding" evidence="5">
    <location>
        <begin position="182"/>
        <end position="308"/>
    </location>
</feature>
<accession>T0AR48</accession>
<evidence type="ECO:0000313" key="6">
    <source>
        <dbReference type="EMBL" id="EPZ15299.1"/>
    </source>
</evidence>
<dbReference type="GO" id="GO:0031419">
    <property type="term" value="F:cobalamin binding"/>
    <property type="evidence" value="ECO:0007669"/>
    <property type="project" value="InterPro"/>
</dbReference>
<dbReference type="OrthoDB" id="9800334at2"/>
<dbReference type="Gene3D" id="1.10.1240.10">
    <property type="entry name" value="Methionine synthase domain"/>
    <property type="match status" value="1"/>
</dbReference>
<dbReference type="PATRIC" id="fig|1348657.5.peg.2278"/>
<name>T0AR48_9RHOO</name>
<organism evidence="6 7">
    <name type="scientific">Thauera terpenica 58Eu</name>
    <dbReference type="NCBI Taxonomy" id="1348657"/>
    <lineage>
        <taxon>Bacteria</taxon>
        <taxon>Pseudomonadati</taxon>
        <taxon>Pseudomonadota</taxon>
        <taxon>Betaproteobacteria</taxon>
        <taxon>Rhodocyclales</taxon>
        <taxon>Zoogloeaceae</taxon>
        <taxon>Thauera</taxon>
    </lineage>
</organism>
<dbReference type="InterPro" id="IPR036724">
    <property type="entry name" value="Cobalamin-bd_sf"/>
</dbReference>
<dbReference type="AlphaFoldDB" id="T0AR48"/>
<dbReference type="RefSeq" id="WP_021249692.1">
    <property type="nucleotide sequence ID" value="NZ_ATJV01000059.1"/>
</dbReference>
<dbReference type="InterPro" id="IPR006158">
    <property type="entry name" value="Cobalamin-bd"/>
</dbReference>
<dbReference type="SUPFAM" id="SSF46955">
    <property type="entry name" value="Putative DNA-binding domain"/>
    <property type="match status" value="1"/>
</dbReference>
<dbReference type="PANTHER" id="PTHR30204">
    <property type="entry name" value="REDOX-CYCLING DRUG-SENSING TRANSCRIPTIONAL ACTIVATOR SOXR"/>
    <property type="match status" value="1"/>
</dbReference>
<dbReference type="eggNOG" id="COG5012">
    <property type="taxonomic scope" value="Bacteria"/>
</dbReference>
<evidence type="ECO:0000256" key="1">
    <source>
        <dbReference type="ARBA" id="ARBA00023015"/>
    </source>
</evidence>
<dbReference type="eggNOG" id="COG0789">
    <property type="taxonomic scope" value="Bacteria"/>
</dbReference>
<dbReference type="Pfam" id="PF13411">
    <property type="entry name" value="MerR_1"/>
    <property type="match status" value="1"/>
</dbReference>
<dbReference type="Pfam" id="PF02607">
    <property type="entry name" value="B12-binding_2"/>
    <property type="match status" value="1"/>
</dbReference>
<keyword evidence="7" id="KW-1185">Reference proteome</keyword>
<feature type="domain" description="HTH merR-type" evidence="4">
    <location>
        <begin position="10"/>
        <end position="67"/>
    </location>
</feature>
<keyword evidence="3" id="KW-0804">Transcription</keyword>